<comment type="caution">
    <text evidence="1">The sequence shown here is derived from an EMBL/GenBank/DDBJ whole genome shotgun (WGS) entry which is preliminary data.</text>
</comment>
<dbReference type="EMBL" id="JAYMYS010000002">
    <property type="protein sequence ID" value="KAK7407124.1"/>
    <property type="molecule type" value="Genomic_DNA"/>
</dbReference>
<proteinExistence type="predicted"/>
<accession>A0AAN9XTP5</accession>
<keyword evidence="2" id="KW-1185">Reference proteome</keyword>
<protein>
    <submittedName>
        <fullName evidence="1">Uncharacterized protein</fullName>
    </submittedName>
</protein>
<name>A0AAN9XTP5_PSOTE</name>
<evidence type="ECO:0000313" key="1">
    <source>
        <dbReference type="EMBL" id="KAK7407124.1"/>
    </source>
</evidence>
<gene>
    <name evidence="1" type="ORF">VNO78_08769</name>
</gene>
<evidence type="ECO:0000313" key="2">
    <source>
        <dbReference type="Proteomes" id="UP001386955"/>
    </source>
</evidence>
<organism evidence="1 2">
    <name type="scientific">Psophocarpus tetragonolobus</name>
    <name type="common">Winged bean</name>
    <name type="synonym">Dolichos tetragonolobus</name>
    <dbReference type="NCBI Taxonomy" id="3891"/>
    <lineage>
        <taxon>Eukaryota</taxon>
        <taxon>Viridiplantae</taxon>
        <taxon>Streptophyta</taxon>
        <taxon>Embryophyta</taxon>
        <taxon>Tracheophyta</taxon>
        <taxon>Spermatophyta</taxon>
        <taxon>Magnoliopsida</taxon>
        <taxon>eudicotyledons</taxon>
        <taxon>Gunneridae</taxon>
        <taxon>Pentapetalae</taxon>
        <taxon>rosids</taxon>
        <taxon>fabids</taxon>
        <taxon>Fabales</taxon>
        <taxon>Fabaceae</taxon>
        <taxon>Papilionoideae</taxon>
        <taxon>50 kb inversion clade</taxon>
        <taxon>NPAAA clade</taxon>
        <taxon>indigoferoid/millettioid clade</taxon>
        <taxon>Phaseoleae</taxon>
        <taxon>Psophocarpus</taxon>
    </lineage>
</organism>
<dbReference type="Proteomes" id="UP001386955">
    <property type="component" value="Unassembled WGS sequence"/>
</dbReference>
<sequence>MQEGRLARDSSSKATQIPNKKVKGLEFEKYWEEGRSVSNSYDHDIHKEVEMPYSREGINKDANKFKSKGDHGLKAPVYMHNNFGLGPGGIEILEKSRDSILRANIDVVNGPNNLLECRVEVWKPKRNR</sequence>
<reference evidence="1 2" key="1">
    <citation type="submission" date="2024-01" db="EMBL/GenBank/DDBJ databases">
        <title>The genomes of 5 underutilized Papilionoideae crops provide insights into root nodulation and disease resistanc.</title>
        <authorList>
            <person name="Jiang F."/>
        </authorList>
    </citation>
    <scope>NUCLEOTIDE SEQUENCE [LARGE SCALE GENOMIC DNA]</scope>
    <source>
        <strain evidence="1">DUOXIRENSHENG_FW03</strain>
        <tissue evidence="1">Leaves</tissue>
    </source>
</reference>
<dbReference type="AlphaFoldDB" id="A0AAN9XTP5"/>